<dbReference type="Proteomes" id="UP000638014">
    <property type="component" value="Unassembled WGS sequence"/>
</dbReference>
<evidence type="ECO:0000313" key="3">
    <source>
        <dbReference type="Proteomes" id="UP000638014"/>
    </source>
</evidence>
<proteinExistence type="predicted"/>
<feature type="domain" description="Abortive infection protein-like C-terminal" evidence="1">
    <location>
        <begin position="195"/>
        <end position="266"/>
    </location>
</feature>
<organism evidence="2 3">
    <name type="scientific">Neiella litorisoli</name>
    <dbReference type="NCBI Taxonomy" id="2771431"/>
    <lineage>
        <taxon>Bacteria</taxon>
        <taxon>Pseudomonadati</taxon>
        <taxon>Pseudomonadota</taxon>
        <taxon>Gammaproteobacteria</taxon>
        <taxon>Alteromonadales</taxon>
        <taxon>Echinimonadaceae</taxon>
        <taxon>Neiella</taxon>
    </lineage>
</organism>
<evidence type="ECO:0000259" key="1">
    <source>
        <dbReference type="Pfam" id="PF14355"/>
    </source>
</evidence>
<keyword evidence="3" id="KW-1185">Reference proteome</keyword>
<gene>
    <name evidence="2" type="ORF">IC617_08175</name>
</gene>
<reference evidence="2" key="1">
    <citation type="submission" date="2020-09" db="EMBL/GenBank/DDBJ databases">
        <title>A novel bacterium of genus Neiella, isolated from South China Sea.</title>
        <authorList>
            <person name="Huang H."/>
            <person name="Mo K."/>
            <person name="Hu Y."/>
        </authorList>
    </citation>
    <scope>NUCLEOTIDE SEQUENCE</scope>
    <source>
        <strain evidence="2">HB171785</strain>
    </source>
</reference>
<dbReference type="RefSeq" id="WP_191144508.1">
    <property type="nucleotide sequence ID" value="NZ_JACXAF010000009.1"/>
</dbReference>
<dbReference type="EMBL" id="JACXAF010000009">
    <property type="protein sequence ID" value="MBD1389400.1"/>
    <property type="molecule type" value="Genomic_DNA"/>
</dbReference>
<protein>
    <submittedName>
        <fullName evidence="2">Abortive infection family protein</fullName>
    </submittedName>
</protein>
<name>A0A8J6ULR2_9GAMM</name>
<dbReference type="AlphaFoldDB" id="A0A8J6ULR2"/>
<comment type="caution">
    <text evidence="2">The sequence shown here is derived from an EMBL/GenBank/DDBJ whole genome shotgun (WGS) entry which is preliminary data.</text>
</comment>
<dbReference type="InterPro" id="IPR026001">
    <property type="entry name" value="Abi-like_C"/>
</dbReference>
<dbReference type="Pfam" id="PF14355">
    <property type="entry name" value="Abi_C"/>
    <property type="match status" value="1"/>
</dbReference>
<evidence type="ECO:0000313" key="2">
    <source>
        <dbReference type="EMBL" id="MBD1389400.1"/>
    </source>
</evidence>
<sequence>MPLELPAELQFATEYPFAIPNDAFNELRGLMGKVITSETCDEKSLIESYKWHMAKSVGREQVKSSNIDWAKRDLEELMLDARENGPSFVCAIYNAFEQLESFGLTVPSENHINRILSSCGVGCHIANGELVIVGAVQLPTPSPSMPETVTRALDDARSLSPASAIDRVHTALQAYLVNLCEDAGITLDPTVTAQKAFKELKSNHPALKPQGNRPAEVAAVLNSMAGTINALGTLRNHASLAHNNDLLFEPEARAMTNAAATVFHYIEQCIERYRK</sequence>
<accession>A0A8J6ULR2</accession>